<dbReference type="SUPFAM" id="SSF116734">
    <property type="entry name" value="DNA methylase specificity domain"/>
    <property type="match status" value="2"/>
</dbReference>
<gene>
    <name evidence="5" type="ORF">E5355_17020</name>
</gene>
<dbReference type="Gene3D" id="3.90.220.20">
    <property type="entry name" value="DNA methylase specificity domains"/>
    <property type="match status" value="2"/>
</dbReference>
<dbReference type="InterPro" id="IPR052021">
    <property type="entry name" value="Type-I_RS_S_subunit"/>
</dbReference>
<reference evidence="5 6" key="1">
    <citation type="submission" date="2019-04" db="EMBL/GenBank/DDBJ databases">
        <title>Microbes associate with the intestines of laboratory mice.</title>
        <authorList>
            <person name="Navarre W."/>
            <person name="Wong E."/>
            <person name="Huang K."/>
            <person name="Tropini C."/>
            <person name="Ng K."/>
            <person name="Yu B."/>
        </authorList>
    </citation>
    <scope>NUCLEOTIDE SEQUENCE [LARGE SCALE GENOMIC DNA]</scope>
    <source>
        <strain evidence="5 6">NM69_E16B</strain>
    </source>
</reference>
<dbReference type="Proteomes" id="UP000310532">
    <property type="component" value="Unassembled WGS sequence"/>
</dbReference>
<name>A0A4V3RA89_9BACE</name>
<keyword evidence="5" id="KW-0540">Nuclease</keyword>
<dbReference type="PANTHER" id="PTHR30408:SF12">
    <property type="entry name" value="TYPE I RESTRICTION ENZYME MJAVIII SPECIFICITY SUBUNIT"/>
    <property type="match status" value="1"/>
</dbReference>
<comment type="caution">
    <text evidence="5">The sequence shown here is derived from an EMBL/GenBank/DDBJ whole genome shotgun (WGS) entry which is preliminary data.</text>
</comment>
<keyword evidence="2" id="KW-0680">Restriction system</keyword>
<organism evidence="5 6">
    <name type="scientific">Bacteroides muris</name>
    <name type="common">ex Afrizal et al. 2022</name>
    <dbReference type="NCBI Taxonomy" id="2516960"/>
    <lineage>
        <taxon>Bacteria</taxon>
        <taxon>Pseudomonadati</taxon>
        <taxon>Bacteroidota</taxon>
        <taxon>Bacteroidia</taxon>
        <taxon>Bacteroidales</taxon>
        <taxon>Bacteroidaceae</taxon>
        <taxon>Bacteroides</taxon>
    </lineage>
</organism>
<keyword evidence="6" id="KW-1185">Reference proteome</keyword>
<dbReference type="InterPro" id="IPR000055">
    <property type="entry name" value="Restrct_endonuc_typeI_TRD"/>
</dbReference>
<evidence type="ECO:0000313" key="5">
    <source>
        <dbReference type="EMBL" id="TGY00010.1"/>
    </source>
</evidence>
<dbReference type="AlphaFoldDB" id="A0A4V3RA89"/>
<evidence type="ECO:0000256" key="2">
    <source>
        <dbReference type="ARBA" id="ARBA00022747"/>
    </source>
</evidence>
<dbReference type="RefSeq" id="WP_136011256.1">
    <property type="nucleotide sequence ID" value="NZ_SRYZ01000060.1"/>
</dbReference>
<keyword evidence="5" id="KW-0255">Endonuclease</keyword>
<protein>
    <submittedName>
        <fullName evidence="5">Restriction endonuclease subunit S</fullName>
    </submittedName>
</protein>
<proteinExistence type="inferred from homology"/>
<evidence type="ECO:0000256" key="1">
    <source>
        <dbReference type="ARBA" id="ARBA00010923"/>
    </source>
</evidence>
<feature type="domain" description="Type I restriction modification DNA specificity" evidence="4">
    <location>
        <begin position="250"/>
        <end position="343"/>
    </location>
</feature>
<dbReference type="InterPro" id="IPR044946">
    <property type="entry name" value="Restrct_endonuc_typeI_TRD_sf"/>
</dbReference>
<evidence type="ECO:0000259" key="4">
    <source>
        <dbReference type="Pfam" id="PF01420"/>
    </source>
</evidence>
<keyword evidence="5" id="KW-0378">Hydrolase</keyword>
<sequence length="375" mass="43545">MGASNVKWVRLGDYIEQCDERNSASVNYPVIGINRDKTFMPTVANLDGVDIAKYKIVTKGMFVFSGMQTGRDICIRIGLYDNEQPALVSPAYTTFVINDDKKVLPEYFFMYFNRAESDRYGWFISDSSVRANLDWPRFLDIEFPLPSPDEQQKVVNVWRAFREIKEQNETKAAPLMQVCQSYIQELKHKYPMQEIGPYIEEYDERNSDEIYCLDDVRGISIEKKVIDTKANMDGVKLTPYKIFKTNTFCYVTITSRNGEKITLALNSNNNNHIVSLSYITFDINDKEKILPEFLYLWFCRPEFDRYARFNSWGSAREAFSFADMKRCKIPLPPIDVQRAIVNIYKCANEAKQIAEEADRLSREICPALLQHVIHS</sequence>
<dbReference type="EMBL" id="SRYZ01000060">
    <property type="protein sequence ID" value="TGY00010.1"/>
    <property type="molecule type" value="Genomic_DNA"/>
</dbReference>
<dbReference type="GO" id="GO:0003677">
    <property type="term" value="F:DNA binding"/>
    <property type="evidence" value="ECO:0007669"/>
    <property type="project" value="UniProtKB-KW"/>
</dbReference>
<evidence type="ECO:0000256" key="3">
    <source>
        <dbReference type="ARBA" id="ARBA00023125"/>
    </source>
</evidence>
<dbReference type="Pfam" id="PF01420">
    <property type="entry name" value="Methylase_S"/>
    <property type="match status" value="1"/>
</dbReference>
<keyword evidence="3" id="KW-0238">DNA-binding</keyword>
<dbReference type="GO" id="GO:0004519">
    <property type="term" value="F:endonuclease activity"/>
    <property type="evidence" value="ECO:0007669"/>
    <property type="project" value="UniProtKB-KW"/>
</dbReference>
<dbReference type="PANTHER" id="PTHR30408">
    <property type="entry name" value="TYPE-1 RESTRICTION ENZYME ECOKI SPECIFICITY PROTEIN"/>
    <property type="match status" value="1"/>
</dbReference>
<accession>A0A4V3RA89</accession>
<comment type="similarity">
    <text evidence="1">Belongs to the type-I restriction system S methylase family.</text>
</comment>
<dbReference type="GO" id="GO:0009307">
    <property type="term" value="P:DNA restriction-modification system"/>
    <property type="evidence" value="ECO:0007669"/>
    <property type="project" value="UniProtKB-KW"/>
</dbReference>
<evidence type="ECO:0000313" key="6">
    <source>
        <dbReference type="Proteomes" id="UP000310532"/>
    </source>
</evidence>